<dbReference type="GO" id="GO:0019634">
    <property type="term" value="P:organic phosphonate metabolic process"/>
    <property type="evidence" value="ECO:0007669"/>
    <property type="project" value="InterPro"/>
</dbReference>
<evidence type="ECO:0000313" key="2">
    <source>
        <dbReference type="Proteomes" id="UP000465846"/>
    </source>
</evidence>
<keyword evidence="1" id="KW-0456">Lyase</keyword>
<reference evidence="1 2" key="1">
    <citation type="submission" date="2020-02" db="EMBL/GenBank/DDBJ databases">
        <title>Whole genome sequence of Halogeometricum borinquense strain wsp4.</title>
        <authorList>
            <person name="Verma D.K."/>
            <person name="Gopal K."/>
            <person name="Prasad E.S."/>
        </authorList>
    </citation>
    <scope>NUCLEOTIDE SEQUENCE [LARGE SCALE GENOMIC DNA]</scope>
    <source>
        <strain evidence="2">wsp4</strain>
    </source>
</reference>
<dbReference type="EMBL" id="CP048739">
    <property type="protein sequence ID" value="QIB74262.1"/>
    <property type="molecule type" value="Genomic_DNA"/>
</dbReference>
<dbReference type="InterPro" id="IPR038058">
    <property type="entry name" value="PhnH-like_sp"/>
</dbReference>
<dbReference type="PIRSF" id="PIRSF020680">
    <property type="entry name" value="PhnH"/>
    <property type="match status" value="1"/>
</dbReference>
<sequence length="190" mass="19896">MNSLDIDPVHDTQATFRALVDATSRPGTVEQIPTTSARDAIVSTLVDHEVSLYGGDETLRTALKRESRLDDAPFEEADVLVVDGHTDGRVIDAKRGTLKEPSEGATLIYEVDSVGGDAEAAEAGLTLTLSGPGIPGNRTVAVSGVPADEIAAINDAQSTYPRGVDVYLTAGKKVVSLPRSANVRVEAEVA</sequence>
<evidence type="ECO:0000313" key="1">
    <source>
        <dbReference type="EMBL" id="QIB74262.1"/>
    </source>
</evidence>
<dbReference type="Gene3D" id="3.40.50.11310">
    <property type="entry name" value="Bacterial phosphonate metabolism protein PhnH"/>
    <property type="match status" value="1"/>
</dbReference>
<protein>
    <submittedName>
        <fullName evidence="1">Phosphonate C-P lyase system protein PhnH</fullName>
    </submittedName>
</protein>
<dbReference type="Proteomes" id="UP000465846">
    <property type="component" value="Chromosome"/>
</dbReference>
<dbReference type="InterPro" id="IPR008772">
    <property type="entry name" value="Phosphonate_metab_PhnH"/>
</dbReference>
<dbReference type="SUPFAM" id="SSF159709">
    <property type="entry name" value="PhnH-like"/>
    <property type="match status" value="1"/>
</dbReference>
<dbReference type="RefSeq" id="WP_163486198.1">
    <property type="nucleotide sequence ID" value="NZ_CP048739.1"/>
</dbReference>
<accession>A0A6C0UFM9</accession>
<dbReference type="GO" id="GO:0016829">
    <property type="term" value="F:lyase activity"/>
    <property type="evidence" value="ECO:0007669"/>
    <property type="project" value="UniProtKB-KW"/>
</dbReference>
<name>A0A6C0UFM9_9EURY</name>
<organism evidence="1 2">
    <name type="scientific">Halogeometricum borinquense</name>
    <dbReference type="NCBI Taxonomy" id="60847"/>
    <lineage>
        <taxon>Archaea</taxon>
        <taxon>Methanobacteriati</taxon>
        <taxon>Methanobacteriota</taxon>
        <taxon>Stenosarchaea group</taxon>
        <taxon>Halobacteria</taxon>
        <taxon>Halobacteriales</taxon>
        <taxon>Haloferacaceae</taxon>
        <taxon>Halogeometricum</taxon>
    </lineage>
</organism>
<gene>
    <name evidence="1" type="primary">phnH</name>
    <name evidence="1" type="ORF">G3I44_08150</name>
</gene>
<dbReference type="Pfam" id="PF05845">
    <property type="entry name" value="PhnH"/>
    <property type="match status" value="1"/>
</dbReference>
<proteinExistence type="predicted"/>
<dbReference type="GeneID" id="44079365"/>
<dbReference type="AlphaFoldDB" id="A0A6C0UFM9"/>
<dbReference type="NCBIfam" id="TIGR03292">
    <property type="entry name" value="PhnH_redo"/>
    <property type="match status" value="1"/>
</dbReference>